<dbReference type="InterPro" id="IPR001683">
    <property type="entry name" value="PX_dom"/>
</dbReference>
<evidence type="ECO:0000256" key="1">
    <source>
        <dbReference type="SAM" id="Coils"/>
    </source>
</evidence>
<accession>A0C221</accession>
<feature type="coiled-coil region" evidence="1">
    <location>
        <begin position="588"/>
        <end position="649"/>
    </location>
</feature>
<protein>
    <recommendedName>
        <fullName evidence="2">PX domain-containing protein</fullName>
    </recommendedName>
</protein>
<dbReference type="SUPFAM" id="SSF64268">
    <property type="entry name" value="PX domain"/>
    <property type="match status" value="2"/>
</dbReference>
<dbReference type="AlphaFoldDB" id="A0C221"/>
<feature type="coiled-coil region" evidence="1">
    <location>
        <begin position="389"/>
        <end position="562"/>
    </location>
</feature>
<evidence type="ECO:0000313" key="3">
    <source>
        <dbReference type="EMBL" id="CAK64838.1"/>
    </source>
</evidence>
<dbReference type="eggNOG" id="KOG3784">
    <property type="taxonomic scope" value="Eukaryota"/>
</dbReference>
<dbReference type="KEGG" id="ptm:GSPATT00034315001"/>
<evidence type="ECO:0000259" key="2">
    <source>
        <dbReference type="PROSITE" id="PS50195"/>
    </source>
</evidence>
<sequence>MIVKHYSIKINNLIENGKVHYQIIVTSFTNPADTKTTMNRYSELKDFHEQLIKNINLLKLQLQLPEFPKRSLFSKTNKNQEKIIQRQQELELYFNQLFSIDKILSLAPVQLYLPIETPLNQQMKINVSIESYTVYDDVVIYSMRFKNRITKEEWIYKQRYSEIKNIHDALVEQGYKGKLPPFPTRKLFGQTNENPETIEKRREDLEVYLNAIFSTQEIYDNEIIQFLIADSKKYFETNKKLEEQKKNTTHQVTSILHFVYLIFINQFQLLMQASSSVHSTNLDKQPKYSQFVNAQLFSGYRVRGKDHSKHSFNQQLSPTNDQKIANNLSASQSYVNAMKALQDKIKYLETENQNLQSLIVYPFNYYSQSSGGLIKSFEVKQRHVSAHQKPNENQQIRDVELKLAQVEVEKQQIIEESEQKIQQLQDNLMNIAQQSDQRYREQLEQIQQLQDQLELQGENNQNYRIKINSQTQAIQQEKLNNNNLEFILDQEKRETKFLIEKNEQLQEEMSKLKEQFLEIRTYMNWYTKQYDEKKFQKLQEETMKQKNQIHELTSQVEQYKELNLKLQFGLDHKTQELEKSELKRVQKLSESNIKIDQLKQQLNNLSSNSIMHTQSPRETFKKCKQSAEIVKKTQNLRNYRQQNNDSKQQLLEQPCNSMFNSPQESYKIQQNDSQSSVFSRLIVKTQEENFLTQQKSEDRNNIGNLIDEQIQTIQLSANKQEKYLQIQPRIQELNDQLKILNQKYEEIESAISQLTDLKIKREKRQLLLQIIDKIQDINKELNTLVAKQKASQQF</sequence>
<dbReference type="Gene3D" id="3.30.1520.10">
    <property type="entry name" value="Phox-like domain"/>
    <property type="match status" value="2"/>
</dbReference>
<dbReference type="PROSITE" id="PS50195">
    <property type="entry name" value="PX"/>
    <property type="match status" value="2"/>
</dbReference>
<feature type="coiled-coil region" evidence="1">
    <location>
        <begin position="730"/>
        <end position="760"/>
    </location>
</feature>
<dbReference type="PANTHER" id="PTHR22775:SF3">
    <property type="entry name" value="SORTING NEXIN-13"/>
    <property type="match status" value="1"/>
</dbReference>
<dbReference type="Pfam" id="PF00787">
    <property type="entry name" value="PX"/>
    <property type="match status" value="2"/>
</dbReference>
<keyword evidence="1" id="KW-0175">Coiled coil</keyword>
<dbReference type="RefSeq" id="XP_001432235.1">
    <property type="nucleotide sequence ID" value="XM_001432198.1"/>
</dbReference>
<proteinExistence type="predicted"/>
<gene>
    <name evidence="3" type="ORF">GSPATT00034315001</name>
</gene>
<dbReference type="EMBL" id="CT868034">
    <property type="protein sequence ID" value="CAK64838.1"/>
    <property type="molecule type" value="Genomic_DNA"/>
</dbReference>
<dbReference type="GeneID" id="5018020"/>
<dbReference type="CDD" id="cd06093">
    <property type="entry name" value="PX_domain"/>
    <property type="match status" value="2"/>
</dbReference>
<feature type="domain" description="PX" evidence="2">
    <location>
        <begin position="1"/>
        <end position="120"/>
    </location>
</feature>
<keyword evidence="4" id="KW-1185">Reference proteome</keyword>
<dbReference type="STRING" id="5888.A0C221"/>
<feature type="domain" description="PX" evidence="2">
    <location>
        <begin position="119"/>
        <end position="234"/>
    </location>
</feature>
<evidence type="ECO:0000313" key="4">
    <source>
        <dbReference type="Proteomes" id="UP000000600"/>
    </source>
</evidence>
<organism evidence="3 4">
    <name type="scientific">Paramecium tetraurelia</name>
    <dbReference type="NCBI Taxonomy" id="5888"/>
    <lineage>
        <taxon>Eukaryota</taxon>
        <taxon>Sar</taxon>
        <taxon>Alveolata</taxon>
        <taxon>Ciliophora</taxon>
        <taxon>Intramacronucleata</taxon>
        <taxon>Oligohymenophorea</taxon>
        <taxon>Peniculida</taxon>
        <taxon>Parameciidae</taxon>
        <taxon>Paramecium</taxon>
    </lineage>
</organism>
<dbReference type="GO" id="GO:0035091">
    <property type="term" value="F:phosphatidylinositol binding"/>
    <property type="evidence" value="ECO:0000318"/>
    <property type="project" value="GO_Central"/>
</dbReference>
<dbReference type="InParanoid" id="A0C221"/>
<reference evidence="3 4" key="1">
    <citation type="journal article" date="2006" name="Nature">
        <title>Global trends of whole-genome duplications revealed by the ciliate Paramecium tetraurelia.</title>
        <authorList>
            <consortium name="Genoscope"/>
            <person name="Aury J.-M."/>
            <person name="Jaillon O."/>
            <person name="Duret L."/>
            <person name="Noel B."/>
            <person name="Jubin C."/>
            <person name="Porcel B.M."/>
            <person name="Segurens B."/>
            <person name="Daubin V."/>
            <person name="Anthouard V."/>
            <person name="Aiach N."/>
            <person name="Arnaiz O."/>
            <person name="Billaut A."/>
            <person name="Beisson J."/>
            <person name="Blanc I."/>
            <person name="Bouhouche K."/>
            <person name="Camara F."/>
            <person name="Duharcourt S."/>
            <person name="Guigo R."/>
            <person name="Gogendeau D."/>
            <person name="Katinka M."/>
            <person name="Keller A.-M."/>
            <person name="Kissmehl R."/>
            <person name="Klotz C."/>
            <person name="Koll F."/>
            <person name="Le Moue A."/>
            <person name="Lepere C."/>
            <person name="Malinsky S."/>
            <person name="Nowacki M."/>
            <person name="Nowak J.K."/>
            <person name="Plattner H."/>
            <person name="Poulain J."/>
            <person name="Ruiz F."/>
            <person name="Serrano V."/>
            <person name="Zagulski M."/>
            <person name="Dessen P."/>
            <person name="Betermier M."/>
            <person name="Weissenbach J."/>
            <person name="Scarpelli C."/>
            <person name="Schachter V."/>
            <person name="Sperling L."/>
            <person name="Meyer E."/>
            <person name="Cohen J."/>
            <person name="Wincker P."/>
        </authorList>
    </citation>
    <scope>NUCLEOTIDE SEQUENCE [LARGE SCALE GENOMIC DNA]</scope>
    <source>
        <strain evidence="3 4">Stock d4-2</strain>
    </source>
</reference>
<dbReference type="SMART" id="SM00312">
    <property type="entry name" value="PX"/>
    <property type="match status" value="2"/>
</dbReference>
<dbReference type="PANTHER" id="PTHR22775">
    <property type="entry name" value="SORTING NEXIN"/>
    <property type="match status" value="1"/>
</dbReference>
<dbReference type="HOGENOM" id="CLU_353941_0_0_1"/>
<dbReference type="InterPro" id="IPR036871">
    <property type="entry name" value="PX_dom_sf"/>
</dbReference>
<dbReference type="OMA" id="QNYRIKI"/>
<dbReference type="OrthoDB" id="5772781at2759"/>
<dbReference type="Proteomes" id="UP000000600">
    <property type="component" value="Unassembled WGS sequence"/>
</dbReference>
<name>A0C221_PARTE</name>